<name>A0A3B0MSC2_THEAN</name>
<dbReference type="InterPro" id="IPR000504">
    <property type="entry name" value="RRM_dom"/>
</dbReference>
<dbReference type="SUPFAM" id="SSF54928">
    <property type="entry name" value="RNA-binding domain, RBD"/>
    <property type="match status" value="1"/>
</dbReference>
<dbReference type="InterPro" id="IPR035979">
    <property type="entry name" value="RBD_domain_sf"/>
</dbReference>
<dbReference type="Pfam" id="PF00076">
    <property type="entry name" value="RRM_1"/>
    <property type="match status" value="1"/>
</dbReference>
<gene>
    <name evidence="5" type="ORF">TAT_000286200</name>
    <name evidence="4" type="ORF">TAV_000286300</name>
</gene>
<keyword evidence="1" id="KW-0677">Repeat</keyword>
<evidence type="ECO:0000313" key="4">
    <source>
        <dbReference type="EMBL" id="SVP93063.1"/>
    </source>
</evidence>
<evidence type="ECO:0000259" key="3">
    <source>
        <dbReference type="SMART" id="SM00360"/>
    </source>
</evidence>
<dbReference type="GO" id="GO:0003723">
    <property type="term" value="F:RNA binding"/>
    <property type="evidence" value="ECO:0007669"/>
    <property type="project" value="UniProtKB-KW"/>
</dbReference>
<dbReference type="EMBL" id="UIVT01000003">
    <property type="protein sequence ID" value="SVP93867.1"/>
    <property type="molecule type" value="Genomic_DNA"/>
</dbReference>
<dbReference type="InterPro" id="IPR050666">
    <property type="entry name" value="ESRP"/>
</dbReference>
<dbReference type="InterPro" id="IPR012677">
    <property type="entry name" value="Nucleotide-bd_a/b_plait_sf"/>
</dbReference>
<protein>
    <submittedName>
        <fullName evidence="4">RNA-binding protein, putative</fullName>
    </submittedName>
</protein>
<dbReference type="Gene3D" id="3.30.70.330">
    <property type="match status" value="1"/>
</dbReference>
<evidence type="ECO:0000313" key="5">
    <source>
        <dbReference type="EMBL" id="SVP93867.1"/>
    </source>
</evidence>
<organism evidence="4">
    <name type="scientific">Theileria annulata</name>
    <dbReference type="NCBI Taxonomy" id="5874"/>
    <lineage>
        <taxon>Eukaryota</taxon>
        <taxon>Sar</taxon>
        <taxon>Alveolata</taxon>
        <taxon>Apicomplexa</taxon>
        <taxon>Aconoidasida</taxon>
        <taxon>Piroplasmida</taxon>
        <taxon>Theileriidae</taxon>
        <taxon>Theileria</taxon>
    </lineage>
</organism>
<accession>A0A3B0MSC2</accession>
<sequence length="961" mass="112268">MYFNLYKCGFFVYFVTKFMIYSRRDSFPNYLCASLSITQNTQGFSENKHYGLYFLKNGCKLGTKFNKNEPCVATHYTFIAPIKLIQPSKRNSWKYLAKEFNFDEKAARRARYRMIVNQNIAKKKMAKRTMRKIVEAVTKETSEEHKSKQIQKFISDIQYVSKRKKLPSPPGIYSPSYDALLYIKGIPFKATEKDVFDWLKNYDIVSVVFIKNENGFFTGDAYVRCVNIGVRDKVAKEMENKTIGGRYIQVFRVSENAYLEYYHSGYRKEPKERNFIDPSVLVITDKQYTKLLESEDKDTYESEDGTTQYKSFVNNLKNEVDVKNLKTGMRLVGTVTELYRNGVMLDCNIFETRNGVKEKVFCVLKKNRIAKNIGLQNQQYEWLRMKDLVLYPGIRLNLYVEKIRSTTSKNTFDKDLWTEHFDESLIDTYFNTDSTNNKTDTGSNDMNFGLENEQEITNVKPFENYPKEQTKDKRALVYLTMDSSVSEDKVLWWEKKIINSVSKSYEKIDFKSPVVKSYIDYTVNKERVMSKKVKVNNIYEGKSVVHGNIPDQFTLDKSKPANDEVEIKFSHETDDNSQVNETKCSSTVENIGNRALPDDVPIGNLIFGNSEIDLNEGRDNNVFILGKVEDKKAAEVEYIDSNYKKLANIFFKNTTVEKDIQLHDFDPEEELDMDDESYLSDSEIMNFDDRSADFNWIMENDNRKDLEKFPRLTLYDGAIKVPPNDLILRVSEVPKLSNEQIEDILELLGKETMDSYERNKERLVEVIKNEGLPTDLLPQTLIQKGLYRVKQSKEYMKKIVNITKDLTGRKFSMQDLDEATTEELQMLVEEALYKFLRWNPPFDIKKQFISNYHNVLDETITLPNISEVVPSPGFMKSSEGEVDGELDVQESLVDQNDENTKRIEKMWNDMKWMIVIYIYGDQSDLKEIVKQLEKDKNYQENQNLKHTPMEVESLIFQSNEK</sequence>
<keyword evidence="2" id="KW-0694">RNA-binding</keyword>
<evidence type="ECO:0000256" key="1">
    <source>
        <dbReference type="ARBA" id="ARBA00022737"/>
    </source>
</evidence>
<evidence type="ECO:0000256" key="2">
    <source>
        <dbReference type="ARBA" id="ARBA00022884"/>
    </source>
</evidence>
<reference evidence="4" key="1">
    <citation type="submission" date="2018-07" db="EMBL/GenBank/DDBJ databases">
        <authorList>
            <person name="Quirk P.G."/>
            <person name="Krulwich T.A."/>
        </authorList>
    </citation>
    <scope>NUCLEOTIDE SEQUENCE</scope>
    <source>
        <strain evidence="4">Anand</strain>
    </source>
</reference>
<dbReference type="CDD" id="cd12254">
    <property type="entry name" value="RRM_hnRNPH_ESRPs_RBM12_like"/>
    <property type="match status" value="1"/>
</dbReference>
<feature type="domain" description="RRM" evidence="3">
    <location>
        <begin position="180"/>
        <end position="251"/>
    </location>
</feature>
<dbReference type="VEuPathDB" id="PiroplasmaDB:TA18000"/>
<dbReference type="PANTHER" id="PTHR13976">
    <property type="entry name" value="HETEROGENEOUS NUCLEAR RIBONUCLEOPROTEIN-RELATED"/>
    <property type="match status" value="1"/>
</dbReference>
<dbReference type="EMBL" id="UIVS01000003">
    <property type="protein sequence ID" value="SVP93063.1"/>
    <property type="molecule type" value="Genomic_DNA"/>
</dbReference>
<proteinExistence type="predicted"/>
<dbReference type="SMART" id="SM00360">
    <property type="entry name" value="RRM"/>
    <property type="match status" value="1"/>
</dbReference>
<dbReference type="AlphaFoldDB" id="A0A3B0MSC2"/>